<proteinExistence type="inferred from homology"/>
<dbReference type="EC" id="3.5.2.6" evidence="4 9"/>
<dbReference type="RefSeq" id="WP_305995018.1">
    <property type="nucleotide sequence ID" value="NZ_JAVALS010000001.1"/>
</dbReference>
<dbReference type="PANTHER" id="PTHR30627:SF24">
    <property type="entry name" value="PENICILLIN-BINDING PROTEIN 4B"/>
    <property type="match status" value="1"/>
</dbReference>
<dbReference type="PROSITE" id="PS51257">
    <property type="entry name" value="PROKAR_LIPOPROTEIN"/>
    <property type="match status" value="1"/>
</dbReference>
<feature type="domain" description="Penicillin-binding protein dimerisation" evidence="12">
    <location>
        <begin position="146"/>
        <end position="310"/>
    </location>
</feature>
<comment type="similarity">
    <text evidence="2">Belongs to the transpeptidase family.</text>
</comment>
<dbReference type="SUPFAM" id="SSF56601">
    <property type="entry name" value="beta-lactamase/transpeptidase-like"/>
    <property type="match status" value="1"/>
</dbReference>
<feature type="domain" description="Penicillin-binding protein transpeptidase" evidence="11">
    <location>
        <begin position="364"/>
        <end position="645"/>
    </location>
</feature>
<dbReference type="Proteomes" id="UP001232725">
    <property type="component" value="Unassembled WGS sequence"/>
</dbReference>
<name>A0ABT9IK85_9MICC</name>
<reference evidence="14 15" key="1">
    <citation type="submission" date="2023-08" db="EMBL/GenBank/DDBJ databases">
        <title>Arthrobacter horti sp. nov., isolated from forest soil.</title>
        <authorList>
            <person name="Park M."/>
        </authorList>
    </citation>
    <scope>NUCLEOTIDE SEQUENCE [LARGE SCALE GENOMIC DNA]</scope>
    <source>
        <strain evidence="14 15">YJM1</strain>
    </source>
</reference>
<dbReference type="InterPro" id="IPR001460">
    <property type="entry name" value="PCN-bd_Tpept"/>
</dbReference>
<comment type="similarity">
    <text evidence="3 9">Belongs to the class-D beta-lactamase family.</text>
</comment>
<evidence type="ECO:0000259" key="11">
    <source>
        <dbReference type="Pfam" id="PF00905"/>
    </source>
</evidence>
<dbReference type="Pfam" id="PF03717">
    <property type="entry name" value="PBP_dimer"/>
    <property type="match status" value="1"/>
</dbReference>
<accession>A0ABT9IK85</accession>
<feature type="domain" description="NTF2-like N-terminal transpeptidase" evidence="13">
    <location>
        <begin position="61"/>
        <end position="138"/>
    </location>
</feature>
<evidence type="ECO:0000313" key="15">
    <source>
        <dbReference type="Proteomes" id="UP001232725"/>
    </source>
</evidence>
<evidence type="ECO:0000313" key="14">
    <source>
        <dbReference type="EMBL" id="MDP5225985.1"/>
    </source>
</evidence>
<comment type="catalytic activity">
    <reaction evidence="9">
        <text>a beta-lactam + H2O = a substituted beta-amino acid</text>
        <dbReference type="Rhea" id="RHEA:20401"/>
        <dbReference type="ChEBI" id="CHEBI:15377"/>
        <dbReference type="ChEBI" id="CHEBI:35627"/>
        <dbReference type="ChEBI" id="CHEBI:140347"/>
        <dbReference type="EC" id="3.5.2.6"/>
    </reaction>
</comment>
<keyword evidence="6 9" id="KW-0378">Hydrolase</keyword>
<evidence type="ECO:0000256" key="5">
    <source>
        <dbReference type="ARBA" id="ARBA00022729"/>
    </source>
</evidence>
<organism evidence="14 15">
    <name type="scientific">Arthrobacter horti</name>
    <dbReference type="NCBI Taxonomy" id="3068273"/>
    <lineage>
        <taxon>Bacteria</taxon>
        <taxon>Bacillati</taxon>
        <taxon>Actinomycetota</taxon>
        <taxon>Actinomycetes</taxon>
        <taxon>Micrococcales</taxon>
        <taxon>Micrococcaceae</taxon>
        <taxon>Arthrobacter</taxon>
    </lineage>
</organism>
<evidence type="ECO:0000256" key="2">
    <source>
        <dbReference type="ARBA" id="ARBA00007171"/>
    </source>
</evidence>
<dbReference type="SUPFAM" id="SSF56519">
    <property type="entry name" value="Penicillin binding protein dimerisation domain"/>
    <property type="match status" value="1"/>
</dbReference>
<keyword evidence="15" id="KW-1185">Reference proteome</keyword>
<dbReference type="PROSITE" id="PS00337">
    <property type="entry name" value="BETA_LACTAMASE_D"/>
    <property type="match status" value="1"/>
</dbReference>
<dbReference type="InterPro" id="IPR050515">
    <property type="entry name" value="Beta-lactam/transpept"/>
</dbReference>
<dbReference type="PANTHER" id="PTHR30627">
    <property type="entry name" value="PEPTIDOGLYCAN D,D-TRANSPEPTIDASE"/>
    <property type="match status" value="1"/>
</dbReference>
<dbReference type="Gene3D" id="3.90.1310.10">
    <property type="entry name" value="Penicillin-binding protein 2a (Domain 2)"/>
    <property type="match status" value="1"/>
</dbReference>
<evidence type="ECO:0000259" key="13">
    <source>
        <dbReference type="Pfam" id="PF05223"/>
    </source>
</evidence>
<keyword evidence="7" id="KW-0472">Membrane</keyword>
<protein>
    <recommendedName>
        <fullName evidence="4 9">Beta-lactamase</fullName>
        <ecNumber evidence="4 9">3.5.2.6</ecNumber>
    </recommendedName>
</protein>
<evidence type="ECO:0000256" key="7">
    <source>
        <dbReference type="ARBA" id="ARBA00023136"/>
    </source>
</evidence>
<feature type="compositionally biased region" description="Basic and acidic residues" evidence="10">
    <location>
        <begin position="319"/>
        <end position="332"/>
    </location>
</feature>
<comment type="caution">
    <text evidence="14">The sequence shown here is derived from an EMBL/GenBank/DDBJ whole genome shotgun (WGS) entry which is preliminary data.</text>
</comment>
<gene>
    <name evidence="14" type="ORF">Q9R02_02335</name>
</gene>
<sequence>MAHVGKTRIIISTVTAALLVGGLTACDDGRKGAEAASQQLASALAALDAGKAPFDAGGTSDVPAALKEITAGMGSSRPVVTVSSVNLDGQKATASLTFDWPLSGSHWKYSTQAHLGKDGDSWKTQWQPDLLAPGLQQGETLTVSTTAPPRADITGAGNAVLVTNRPVLELGLDKSRLGGKDPVAVAGQLAKLADVDAGEFAARVKTAGAQAFVSAITYRADSPEAKALTPDKLASIPGARTVDSTLALAPDRTFARAVLGTVGEVTAEQVEKSKGELKAGDMAGLGGLQSRYDRQLRGTSGVEVHAVKAQSGSSSQEADTQKDSRVLFEEKPTPGQPLKTTLDVRLQQLADSTLSKVTNTASALVAIRPSDGAVLAAASGPGSNGYNTAMLGQYAPGSTFKIVDSLALVRDGKSPSSTVSCTPSVTVDGRVFKNAPGYPESAMGQVPLETAFAHSCNTAFINARDTVTQAQQESAARGLGVGLPESDLGFDAFLGSVPETASGTEHAASMIGQGKILLSPLAGAVMAASVAKGAPVTPHLVAGETGAASSSPSAPVIDKPITAAEAAPLRQLMRAVVTSGHAGFLSSVSGAPVGAKTGTAEYGTENPPKTHAWIVATHGDLAVAVFVDDGGFGAETSGPLLKAFLDGAAD</sequence>
<dbReference type="InterPro" id="IPR007887">
    <property type="entry name" value="MecA_N"/>
</dbReference>
<dbReference type="Gene3D" id="3.40.710.10">
    <property type="entry name" value="DD-peptidase/beta-lactamase superfamily"/>
    <property type="match status" value="1"/>
</dbReference>
<dbReference type="InterPro" id="IPR005311">
    <property type="entry name" value="PBP_dimer"/>
</dbReference>
<dbReference type="InterPro" id="IPR002137">
    <property type="entry name" value="Beta-lactam_class-D_AS"/>
</dbReference>
<dbReference type="Pfam" id="PF00905">
    <property type="entry name" value="Transpeptidase"/>
    <property type="match status" value="1"/>
</dbReference>
<evidence type="ECO:0000256" key="6">
    <source>
        <dbReference type="ARBA" id="ARBA00022801"/>
    </source>
</evidence>
<evidence type="ECO:0000256" key="1">
    <source>
        <dbReference type="ARBA" id="ARBA00004370"/>
    </source>
</evidence>
<keyword evidence="8 9" id="KW-0046">Antibiotic resistance</keyword>
<evidence type="ECO:0000256" key="3">
    <source>
        <dbReference type="ARBA" id="ARBA00007898"/>
    </source>
</evidence>
<evidence type="ECO:0000259" key="12">
    <source>
        <dbReference type="Pfam" id="PF03717"/>
    </source>
</evidence>
<feature type="region of interest" description="Disordered" evidence="10">
    <location>
        <begin position="303"/>
        <end position="338"/>
    </location>
</feature>
<dbReference type="InterPro" id="IPR036138">
    <property type="entry name" value="PBP_dimer_sf"/>
</dbReference>
<evidence type="ECO:0000256" key="4">
    <source>
        <dbReference type="ARBA" id="ARBA00012865"/>
    </source>
</evidence>
<dbReference type="InterPro" id="IPR012338">
    <property type="entry name" value="Beta-lactam/transpept-like"/>
</dbReference>
<evidence type="ECO:0000256" key="10">
    <source>
        <dbReference type="SAM" id="MobiDB-lite"/>
    </source>
</evidence>
<dbReference type="EMBL" id="JAVALS010000001">
    <property type="protein sequence ID" value="MDP5225985.1"/>
    <property type="molecule type" value="Genomic_DNA"/>
</dbReference>
<comment type="subcellular location">
    <subcellularLocation>
        <location evidence="1">Membrane</location>
    </subcellularLocation>
</comment>
<evidence type="ECO:0000256" key="8">
    <source>
        <dbReference type="ARBA" id="ARBA00023251"/>
    </source>
</evidence>
<keyword evidence="5" id="KW-0732">Signal</keyword>
<evidence type="ECO:0000256" key="9">
    <source>
        <dbReference type="RuleBase" id="RU361140"/>
    </source>
</evidence>
<dbReference type="Pfam" id="PF05223">
    <property type="entry name" value="MecA_N"/>
    <property type="match status" value="1"/>
</dbReference>